<comment type="caution">
    <text evidence="2">The sequence shown here is derived from an EMBL/GenBank/DDBJ whole genome shotgun (WGS) entry which is preliminary data.</text>
</comment>
<dbReference type="Gene3D" id="2.60.120.620">
    <property type="entry name" value="q2cbj1_9rhob like domain"/>
    <property type="match status" value="1"/>
</dbReference>
<sequence length="553" mass="59615">MTGLTLATVAPTAPTCAQRSLGACARYTLLHDLRSPAHILAPGVLVAVSCMACRNGVLSRSRRRLRWTARAAVQLNAQSPMRSPMTPEVAEKALAALEAAEKLAHCTENLALALHLRESFQRLASLAKIASTDLLADLAAYEAFFQATETSGAQARHQQPSEEAEVWGSGSSFLAQDAWLQPLLGQNNNSHHNNNSNNNNNNNNNNSKEPGNREAVMASAAKEGVRLFRISSDGGEEEAAEAALHFHQHGFAVLQDVLSGDKLVALQQLSAQLVRIAVCTEPLGNRGKRRYTLGRTTVVGAGLSLADSPAVCSMLKEVWKSEDFSVQCTGGDFSLPGAEAQDLHADVPGREIADQLYASSQPGISFLDLPTPVVKVYFAMVDLDEQTGPPRFVRGSHLRTAREDVPPRELGEPPSVRAFCTAGSAIVMDQRVWHGGTCNVSQLARPMLSVHYAGPRYSEDVLKDGGTIPFFGTPYWCYHRGAVPTERLESLSSRGQELCRHLTREAARAIPGRCSSCACLVSCGRDALPSIGRPAGPWLCLACWATQRDSFGQ</sequence>
<feature type="compositionally biased region" description="Low complexity" evidence="1">
    <location>
        <begin position="187"/>
        <end position="207"/>
    </location>
</feature>
<dbReference type="InterPro" id="IPR051961">
    <property type="entry name" value="Fungal_Metabolite_Diox"/>
</dbReference>
<dbReference type="SUPFAM" id="SSF51197">
    <property type="entry name" value="Clavaminate synthase-like"/>
    <property type="match status" value="1"/>
</dbReference>
<feature type="region of interest" description="Disordered" evidence="1">
    <location>
        <begin position="184"/>
        <end position="216"/>
    </location>
</feature>
<organism evidence="2 3">
    <name type="scientific">Polarella glacialis</name>
    <name type="common">Dinoflagellate</name>
    <dbReference type="NCBI Taxonomy" id="89957"/>
    <lineage>
        <taxon>Eukaryota</taxon>
        <taxon>Sar</taxon>
        <taxon>Alveolata</taxon>
        <taxon>Dinophyceae</taxon>
        <taxon>Suessiales</taxon>
        <taxon>Suessiaceae</taxon>
        <taxon>Polarella</taxon>
    </lineage>
</organism>
<evidence type="ECO:0000256" key="1">
    <source>
        <dbReference type="SAM" id="MobiDB-lite"/>
    </source>
</evidence>
<dbReference type="PANTHER" id="PTHR37563:SF2">
    <property type="entry name" value="PHYTANOYL-COA DIOXYGENASE FAMILY PROTEIN (AFU_ORTHOLOGUE AFUA_2G03330)"/>
    <property type="match status" value="1"/>
</dbReference>
<name>A0A813IYP9_POLGL</name>
<evidence type="ECO:0008006" key="4">
    <source>
        <dbReference type="Google" id="ProtNLM"/>
    </source>
</evidence>
<dbReference type="AlphaFoldDB" id="A0A813IYP9"/>
<gene>
    <name evidence="2" type="ORF">PGLA2088_LOCUS12968</name>
</gene>
<dbReference type="PANTHER" id="PTHR37563">
    <property type="entry name" value="PHYTANOYL-COA DIOXYGENASE FAMILY PROTEIN (AFU_ORTHOLOGUE AFUA_2G03330)"/>
    <property type="match status" value="1"/>
</dbReference>
<protein>
    <recommendedName>
        <fullName evidence="4">Phytanoyl-dioxygenase</fullName>
    </recommendedName>
</protein>
<dbReference type="InterPro" id="IPR008775">
    <property type="entry name" value="Phytyl_CoA_dOase-like"/>
</dbReference>
<accession>A0A813IYP9</accession>
<dbReference type="Proteomes" id="UP000626109">
    <property type="component" value="Unassembled WGS sequence"/>
</dbReference>
<reference evidence="2" key="1">
    <citation type="submission" date="2021-02" db="EMBL/GenBank/DDBJ databases">
        <authorList>
            <person name="Dougan E. K."/>
            <person name="Rhodes N."/>
            <person name="Thang M."/>
            <person name="Chan C."/>
        </authorList>
    </citation>
    <scope>NUCLEOTIDE SEQUENCE</scope>
</reference>
<dbReference type="EMBL" id="CAJNNW010015406">
    <property type="protein sequence ID" value="CAE8657688.1"/>
    <property type="molecule type" value="Genomic_DNA"/>
</dbReference>
<evidence type="ECO:0000313" key="2">
    <source>
        <dbReference type="EMBL" id="CAE8657688.1"/>
    </source>
</evidence>
<evidence type="ECO:0000313" key="3">
    <source>
        <dbReference type="Proteomes" id="UP000626109"/>
    </source>
</evidence>
<dbReference type="Pfam" id="PF05721">
    <property type="entry name" value="PhyH"/>
    <property type="match status" value="1"/>
</dbReference>
<proteinExistence type="predicted"/>